<keyword evidence="2" id="KW-1185">Reference proteome</keyword>
<name>B8C4J1_THAPS</name>
<dbReference type="KEGG" id="tps:THAPSDRAFT_34878"/>
<dbReference type="PaxDb" id="35128-Thaps34878"/>
<gene>
    <name evidence="1" type="ORF">THAPSDRAFT_34878</name>
</gene>
<dbReference type="InterPro" id="IPR052920">
    <property type="entry name" value="DNA-binding_regulatory"/>
</dbReference>
<accession>B8C4J1</accession>
<dbReference type="PANTHER" id="PTHR43358:SF4">
    <property type="entry name" value="ALPHA_BETA HYDROLASE FOLD-1 DOMAIN-CONTAINING PROTEIN"/>
    <property type="match status" value="1"/>
</dbReference>
<dbReference type="eggNOG" id="KOG1552">
    <property type="taxonomic scope" value="Eukaryota"/>
</dbReference>
<organism evidence="1 2">
    <name type="scientific">Thalassiosira pseudonana</name>
    <name type="common">Marine diatom</name>
    <name type="synonym">Cyclotella nana</name>
    <dbReference type="NCBI Taxonomy" id="35128"/>
    <lineage>
        <taxon>Eukaryota</taxon>
        <taxon>Sar</taxon>
        <taxon>Stramenopiles</taxon>
        <taxon>Ochrophyta</taxon>
        <taxon>Bacillariophyta</taxon>
        <taxon>Coscinodiscophyceae</taxon>
        <taxon>Thalassiosirophycidae</taxon>
        <taxon>Thalassiosirales</taxon>
        <taxon>Thalassiosiraceae</taxon>
        <taxon>Thalassiosira</taxon>
    </lineage>
</organism>
<dbReference type="InParanoid" id="B8C4J1"/>
<dbReference type="SUPFAM" id="SSF53474">
    <property type="entry name" value="alpha/beta-Hydrolases"/>
    <property type="match status" value="1"/>
</dbReference>
<evidence type="ECO:0000313" key="1">
    <source>
        <dbReference type="EMBL" id="EED91733.1"/>
    </source>
</evidence>
<feature type="non-terminal residue" evidence="1">
    <location>
        <position position="182"/>
    </location>
</feature>
<dbReference type="RefSeq" id="XP_002291626.1">
    <property type="nucleotide sequence ID" value="XM_002291590.1"/>
</dbReference>
<dbReference type="PANTHER" id="PTHR43358">
    <property type="entry name" value="ALPHA/BETA-HYDROLASE"/>
    <property type="match status" value="1"/>
</dbReference>
<sequence length="182" mass="20254">MSDGEHVSLGYYEREDLQTVIQYLRSSGCVSTIGLWGRSMGAATALMYGSRDPTISCMILDSPFTDLTQLSEEMVEKGKQQGVSVPNFVVSVAMRMIKSSVKAQAGFSIRHISPISHADRCFIPAMFVAGEHDDFINKRHSILIHERYAGDKNISIVDGDHNSPRPRYMLQSACLFLQSCMQ</sequence>
<dbReference type="Gene3D" id="3.40.50.1820">
    <property type="entry name" value="alpha/beta hydrolase"/>
    <property type="match status" value="1"/>
</dbReference>
<dbReference type="EMBL" id="CM000643">
    <property type="protein sequence ID" value="EED91733.1"/>
    <property type="molecule type" value="Genomic_DNA"/>
</dbReference>
<dbReference type="GeneID" id="7444597"/>
<dbReference type="Proteomes" id="UP000001449">
    <property type="component" value="Chromosome 6"/>
</dbReference>
<dbReference type="OMA" id="HSILIHE"/>
<reference evidence="1 2" key="1">
    <citation type="journal article" date="2004" name="Science">
        <title>The genome of the diatom Thalassiosira pseudonana: ecology, evolution, and metabolism.</title>
        <authorList>
            <person name="Armbrust E.V."/>
            <person name="Berges J.A."/>
            <person name="Bowler C."/>
            <person name="Green B.R."/>
            <person name="Martinez D."/>
            <person name="Putnam N.H."/>
            <person name="Zhou S."/>
            <person name="Allen A.E."/>
            <person name="Apt K.E."/>
            <person name="Bechner M."/>
            <person name="Brzezinski M.A."/>
            <person name="Chaal B.K."/>
            <person name="Chiovitti A."/>
            <person name="Davis A.K."/>
            <person name="Demarest M.S."/>
            <person name="Detter J.C."/>
            <person name="Glavina T."/>
            <person name="Goodstein D."/>
            <person name="Hadi M.Z."/>
            <person name="Hellsten U."/>
            <person name="Hildebrand M."/>
            <person name="Jenkins B.D."/>
            <person name="Jurka J."/>
            <person name="Kapitonov V.V."/>
            <person name="Kroger N."/>
            <person name="Lau W.W."/>
            <person name="Lane T.W."/>
            <person name="Larimer F.W."/>
            <person name="Lippmeier J.C."/>
            <person name="Lucas S."/>
            <person name="Medina M."/>
            <person name="Montsant A."/>
            <person name="Obornik M."/>
            <person name="Parker M.S."/>
            <person name="Palenik B."/>
            <person name="Pazour G.J."/>
            <person name="Richardson P.M."/>
            <person name="Rynearson T.A."/>
            <person name="Saito M.A."/>
            <person name="Schwartz D.C."/>
            <person name="Thamatrakoln K."/>
            <person name="Valentin K."/>
            <person name="Vardi A."/>
            <person name="Wilkerson F.P."/>
            <person name="Rokhsar D.S."/>
        </authorList>
    </citation>
    <scope>NUCLEOTIDE SEQUENCE [LARGE SCALE GENOMIC DNA]</scope>
    <source>
        <strain evidence="1 2">CCMP1335</strain>
    </source>
</reference>
<protein>
    <submittedName>
        <fullName evidence="1">Uncharacterized protein</fullName>
    </submittedName>
</protein>
<dbReference type="HOGENOM" id="CLU_1485822_0_0_1"/>
<evidence type="ECO:0000313" key="2">
    <source>
        <dbReference type="Proteomes" id="UP000001449"/>
    </source>
</evidence>
<proteinExistence type="predicted"/>
<dbReference type="AlphaFoldDB" id="B8C4J1"/>
<dbReference type="InterPro" id="IPR029058">
    <property type="entry name" value="AB_hydrolase_fold"/>
</dbReference>
<reference evidence="1 2" key="2">
    <citation type="journal article" date="2008" name="Nature">
        <title>The Phaeodactylum genome reveals the evolutionary history of diatom genomes.</title>
        <authorList>
            <person name="Bowler C."/>
            <person name="Allen A.E."/>
            <person name="Badger J.H."/>
            <person name="Grimwood J."/>
            <person name="Jabbari K."/>
            <person name="Kuo A."/>
            <person name="Maheswari U."/>
            <person name="Martens C."/>
            <person name="Maumus F."/>
            <person name="Otillar R.P."/>
            <person name="Rayko E."/>
            <person name="Salamov A."/>
            <person name="Vandepoele K."/>
            <person name="Beszteri B."/>
            <person name="Gruber A."/>
            <person name="Heijde M."/>
            <person name="Katinka M."/>
            <person name="Mock T."/>
            <person name="Valentin K."/>
            <person name="Verret F."/>
            <person name="Berges J.A."/>
            <person name="Brownlee C."/>
            <person name="Cadoret J.P."/>
            <person name="Chiovitti A."/>
            <person name="Choi C.J."/>
            <person name="Coesel S."/>
            <person name="De Martino A."/>
            <person name="Detter J.C."/>
            <person name="Durkin C."/>
            <person name="Falciatore A."/>
            <person name="Fournet J."/>
            <person name="Haruta M."/>
            <person name="Huysman M.J."/>
            <person name="Jenkins B.D."/>
            <person name="Jiroutova K."/>
            <person name="Jorgensen R.E."/>
            <person name="Joubert Y."/>
            <person name="Kaplan A."/>
            <person name="Kroger N."/>
            <person name="Kroth P.G."/>
            <person name="La Roche J."/>
            <person name="Lindquist E."/>
            <person name="Lommer M."/>
            <person name="Martin-Jezequel V."/>
            <person name="Lopez P.J."/>
            <person name="Lucas S."/>
            <person name="Mangogna M."/>
            <person name="McGinnis K."/>
            <person name="Medlin L.K."/>
            <person name="Montsant A."/>
            <person name="Oudot-Le Secq M.P."/>
            <person name="Napoli C."/>
            <person name="Obornik M."/>
            <person name="Parker M.S."/>
            <person name="Petit J.L."/>
            <person name="Porcel B.M."/>
            <person name="Poulsen N."/>
            <person name="Robison M."/>
            <person name="Rychlewski L."/>
            <person name="Rynearson T.A."/>
            <person name="Schmutz J."/>
            <person name="Shapiro H."/>
            <person name="Siaut M."/>
            <person name="Stanley M."/>
            <person name="Sussman M.R."/>
            <person name="Taylor A.R."/>
            <person name="Vardi A."/>
            <person name="von Dassow P."/>
            <person name="Vyverman W."/>
            <person name="Willis A."/>
            <person name="Wyrwicz L.S."/>
            <person name="Rokhsar D.S."/>
            <person name="Weissenbach J."/>
            <person name="Armbrust E.V."/>
            <person name="Green B.R."/>
            <person name="Van de Peer Y."/>
            <person name="Grigoriev I.V."/>
        </authorList>
    </citation>
    <scope>NUCLEOTIDE SEQUENCE [LARGE SCALE GENOMIC DNA]</scope>
    <source>
        <strain evidence="1 2">CCMP1335</strain>
    </source>
</reference>